<organism evidence="4 5">
    <name type="scientific">Kocuria tytonicola</name>
    <dbReference type="NCBI Taxonomy" id="2055946"/>
    <lineage>
        <taxon>Bacteria</taxon>
        <taxon>Bacillati</taxon>
        <taxon>Actinomycetota</taxon>
        <taxon>Actinomycetes</taxon>
        <taxon>Micrococcales</taxon>
        <taxon>Micrococcaceae</taxon>
        <taxon>Kocuria</taxon>
    </lineage>
</organism>
<feature type="DNA-binding region" description="H-T-H motif" evidence="2">
    <location>
        <begin position="46"/>
        <end position="65"/>
    </location>
</feature>
<evidence type="ECO:0000256" key="1">
    <source>
        <dbReference type="ARBA" id="ARBA00023125"/>
    </source>
</evidence>
<accession>A0A3L9L621</accession>
<keyword evidence="5" id="KW-1185">Reference proteome</keyword>
<reference evidence="4 5" key="1">
    <citation type="submission" date="2018-10" db="EMBL/GenBank/DDBJ databases">
        <title>Kocuria tytonicola, new bacteria from the preen glands of American barn owls (Tyto furcata).</title>
        <authorList>
            <person name="Braun M.S."/>
            <person name="Wang E."/>
            <person name="Zimmermann S."/>
            <person name="Boutin S."/>
            <person name="Wagner H."/>
            <person name="Wink M."/>
        </authorList>
    </citation>
    <scope>NUCLEOTIDE SEQUENCE [LARGE SCALE GENOMIC DNA]</scope>
    <source>
        <strain evidence="4 5">473</strain>
    </source>
</reference>
<evidence type="ECO:0000259" key="3">
    <source>
        <dbReference type="PROSITE" id="PS50977"/>
    </source>
</evidence>
<proteinExistence type="predicted"/>
<evidence type="ECO:0000313" key="5">
    <source>
        <dbReference type="Proteomes" id="UP000277871"/>
    </source>
</evidence>
<dbReference type="InterPro" id="IPR009057">
    <property type="entry name" value="Homeodomain-like_sf"/>
</dbReference>
<comment type="caution">
    <text evidence="4">The sequence shown here is derived from an EMBL/GenBank/DDBJ whole genome shotgun (WGS) entry which is preliminary data.</text>
</comment>
<dbReference type="RefSeq" id="WP_121864007.1">
    <property type="nucleotide sequence ID" value="NZ_RDEX01000001.1"/>
</dbReference>
<dbReference type="SUPFAM" id="SSF46689">
    <property type="entry name" value="Homeodomain-like"/>
    <property type="match status" value="1"/>
</dbReference>
<dbReference type="GO" id="GO:0003677">
    <property type="term" value="F:DNA binding"/>
    <property type="evidence" value="ECO:0007669"/>
    <property type="project" value="UniProtKB-UniRule"/>
</dbReference>
<dbReference type="InterPro" id="IPR001647">
    <property type="entry name" value="HTH_TetR"/>
</dbReference>
<name>A0A3L9L621_9MICC</name>
<sequence>MDVTAADPPQHSPRCAPLDVRVAHTLSAVRTAALELLEAQDARSITISQLCKKASISRPTFYQHYSGLDDVYADIVRQELSRTAREFEGFEGSGIEKPLERLIAFVHTHGMGNLATVGNRQLASRVRPIVELWLAERVARAAYDAELDALDPDQWMRTYFVAGGLMTVLRQQAADSPASGVGAEEMAHALQRTMSTVLRTTS</sequence>
<keyword evidence="1 2" id="KW-0238">DNA-binding</keyword>
<dbReference type="Pfam" id="PF00440">
    <property type="entry name" value="TetR_N"/>
    <property type="match status" value="1"/>
</dbReference>
<dbReference type="InterPro" id="IPR050624">
    <property type="entry name" value="HTH-type_Tx_Regulator"/>
</dbReference>
<dbReference type="PROSITE" id="PS50977">
    <property type="entry name" value="HTH_TETR_2"/>
    <property type="match status" value="1"/>
</dbReference>
<dbReference type="Gene3D" id="1.10.357.10">
    <property type="entry name" value="Tetracycline Repressor, domain 2"/>
    <property type="match status" value="1"/>
</dbReference>
<dbReference type="AlphaFoldDB" id="A0A3L9L621"/>
<feature type="domain" description="HTH tetR-type" evidence="3">
    <location>
        <begin position="23"/>
        <end position="83"/>
    </location>
</feature>
<evidence type="ECO:0000256" key="2">
    <source>
        <dbReference type="PROSITE-ProRule" id="PRU00335"/>
    </source>
</evidence>
<dbReference type="PANTHER" id="PTHR43479">
    <property type="entry name" value="ACREF/ENVCD OPERON REPRESSOR-RELATED"/>
    <property type="match status" value="1"/>
</dbReference>
<dbReference type="EMBL" id="RDEX01000001">
    <property type="protein sequence ID" value="RLY94021.1"/>
    <property type="molecule type" value="Genomic_DNA"/>
</dbReference>
<protein>
    <submittedName>
        <fullName evidence="4">TetR/AcrR family transcriptional regulator</fullName>
    </submittedName>
</protein>
<evidence type="ECO:0000313" key="4">
    <source>
        <dbReference type="EMBL" id="RLY94021.1"/>
    </source>
</evidence>
<dbReference type="PANTHER" id="PTHR43479:SF11">
    <property type="entry name" value="ACREF_ENVCD OPERON REPRESSOR-RELATED"/>
    <property type="match status" value="1"/>
</dbReference>
<gene>
    <name evidence="4" type="ORF">EAE32_01920</name>
</gene>
<dbReference type="Proteomes" id="UP000277871">
    <property type="component" value="Unassembled WGS sequence"/>
</dbReference>